<dbReference type="Pfam" id="PF07730">
    <property type="entry name" value="HisKA_3"/>
    <property type="match status" value="1"/>
</dbReference>
<feature type="transmembrane region" description="Helical" evidence="5">
    <location>
        <begin position="149"/>
        <end position="172"/>
    </location>
</feature>
<feature type="domain" description="Histidine kinase/HSP90-like ATPase" evidence="6">
    <location>
        <begin position="292"/>
        <end position="381"/>
    </location>
</feature>
<evidence type="ECO:0000313" key="7">
    <source>
        <dbReference type="EMBL" id="SFL03230.1"/>
    </source>
</evidence>
<dbReference type="GO" id="GO:0016020">
    <property type="term" value="C:membrane"/>
    <property type="evidence" value="ECO:0007669"/>
    <property type="project" value="InterPro"/>
</dbReference>
<accession>A0A1I4EE31</accession>
<name>A0A1I4EE31_9GAMM</name>
<dbReference type="Gene3D" id="1.20.5.1930">
    <property type="match status" value="1"/>
</dbReference>
<evidence type="ECO:0000259" key="6">
    <source>
        <dbReference type="SMART" id="SM00387"/>
    </source>
</evidence>
<evidence type="ECO:0000256" key="5">
    <source>
        <dbReference type="SAM" id="Phobius"/>
    </source>
</evidence>
<dbReference type="SMART" id="SM00387">
    <property type="entry name" value="HATPase_c"/>
    <property type="match status" value="1"/>
</dbReference>
<dbReference type="EMBL" id="FOSR01000012">
    <property type="protein sequence ID" value="SFL03230.1"/>
    <property type="molecule type" value="Genomic_DNA"/>
</dbReference>
<evidence type="ECO:0000313" key="8">
    <source>
        <dbReference type="Proteomes" id="UP000198725"/>
    </source>
</evidence>
<protein>
    <submittedName>
        <fullName evidence="7">Two-component system, NarL family, sensor histidine kinase DesK</fullName>
    </submittedName>
</protein>
<keyword evidence="1" id="KW-0808">Transferase</keyword>
<keyword evidence="2 7" id="KW-0418">Kinase</keyword>
<dbReference type="InterPro" id="IPR003594">
    <property type="entry name" value="HATPase_dom"/>
</dbReference>
<keyword evidence="8" id="KW-1185">Reference proteome</keyword>
<keyword evidence="5" id="KW-0472">Membrane</keyword>
<dbReference type="AlphaFoldDB" id="A0A1I4EE31"/>
<feature type="transmembrane region" description="Helical" evidence="5">
    <location>
        <begin position="124"/>
        <end position="143"/>
    </location>
</feature>
<dbReference type="PANTHER" id="PTHR24421">
    <property type="entry name" value="NITRATE/NITRITE SENSOR PROTEIN NARX-RELATED"/>
    <property type="match status" value="1"/>
</dbReference>
<dbReference type="Gene3D" id="3.30.565.10">
    <property type="entry name" value="Histidine kinase-like ATPase, C-terminal domain"/>
    <property type="match status" value="1"/>
</dbReference>
<proteinExistence type="predicted"/>
<keyword evidence="5" id="KW-0812">Transmembrane</keyword>
<dbReference type="GO" id="GO:0000155">
    <property type="term" value="F:phosphorelay sensor kinase activity"/>
    <property type="evidence" value="ECO:0007669"/>
    <property type="project" value="InterPro"/>
</dbReference>
<evidence type="ECO:0000256" key="2">
    <source>
        <dbReference type="ARBA" id="ARBA00022777"/>
    </source>
</evidence>
<dbReference type="GO" id="GO:0046983">
    <property type="term" value="F:protein dimerization activity"/>
    <property type="evidence" value="ECO:0007669"/>
    <property type="project" value="InterPro"/>
</dbReference>
<dbReference type="RefSeq" id="WP_092704458.1">
    <property type="nucleotide sequence ID" value="NZ_FOSR01000012.1"/>
</dbReference>
<dbReference type="PANTHER" id="PTHR24421:SF63">
    <property type="entry name" value="SENSOR HISTIDINE KINASE DESK"/>
    <property type="match status" value="1"/>
</dbReference>
<gene>
    <name evidence="7" type="ORF">SAMN05192579_1129</name>
</gene>
<dbReference type="Proteomes" id="UP000198725">
    <property type="component" value="Unassembled WGS sequence"/>
</dbReference>
<keyword evidence="3" id="KW-0902">Two-component regulatory system</keyword>
<sequence>MMPAFLARWFTPAPDSGVADDLRCGKSPWADSVHLLWSVWIFVTPLFDQGTDGGYTRTWWLLTLSSYPVFLLLFARIQLASRRTTHFYAWAMAALCFALLRWYPSSLSYFVYACVMLSHCRMPLRVRLAQLLALNAMFAVLAWRVGYPVALLVVIPASAMGVSAIVMVESVYKEKDAALRLSQDEIRRLAVLAERERIGRDLHDLLGHTLSLVTLKSELARKLALVDPPRAQREMEEVERVSRHALTEVRAAVTGMRRSDLAAELVSARLMLEASNIAFGADAPATCELPPDAEASLALVLREAVTNIHRHARATAARVDFSSSPEGFHMRISDNGRGGLAAHGNGISGMRERVRALGGTLTIDSPARRGTALDVAIPLQRSPKSVERDAPVASMALSGPGGVA</sequence>
<keyword evidence="5" id="KW-1133">Transmembrane helix</keyword>
<dbReference type="InterPro" id="IPR036890">
    <property type="entry name" value="HATPase_C_sf"/>
</dbReference>
<feature type="region of interest" description="Disordered" evidence="4">
    <location>
        <begin position="381"/>
        <end position="404"/>
    </location>
</feature>
<feature type="transmembrane region" description="Helical" evidence="5">
    <location>
        <begin position="85"/>
        <end position="103"/>
    </location>
</feature>
<dbReference type="SUPFAM" id="SSF55874">
    <property type="entry name" value="ATPase domain of HSP90 chaperone/DNA topoisomerase II/histidine kinase"/>
    <property type="match status" value="1"/>
</dbReference>
<dbReference type="InterPro" id="IPR050482">
    <property type="entry name" value="Sensor_HK_TwoCompSys"/>
</dbReference>
<organism evidence="7 8">
    <name type="scientific">Rhodanobacter glycinis</name>
    <dbReference type="NCBI Taxonomy" id="582702"/>
    <lineage>
        <taxon>Bacteria</taxon>
        <taxon>Pseudomonadati</taxon>
        <taxon>Pseudomonadota</taxon>
        <taxon>Gammaproteobacteria</taxon>
        <taxon>Lysobacterales</taxon>
        <taxon>Rhodanobacteraceae</taxon>
        <taxon>Rhodanobacter</taxon>
    </lineage>
</organism>
<feature type="transmembrane region" description="Helical" evidence="5">
    <location>
        <begin position="59"/>
        <end position="79"/>
    </location>
</feature>
<reference evidence="8" key="1">
    <citation type="submission" date="2016-10" db="EMBL/GenBank/DDBJ databases">
        <authorList>
            <person name="Varghese N."/>
            <person name="Submissions S."/>
        </authorList>
    </citation>
    <scope>NUCLEOTIDE SEQUENCE [LARGE SCALE GENOMIC DNA]</scope>
    <source>
        <strain evidence="8">MO64</strain>
    </source>
</reference>
<dbReference type="InterPro" id="IPR011712">
    <property type="entry name" value="Sig_transdc_His_kin_sub3_dim/P"/>
</dbReference>
<evidence type="ECO:0000256" key="3">
    <source>
        <dbReference type="ARBA" id="ARBA00023012"/>
    </source>
</evidence>
<dbReference type="Pfam" id="PF02518">
    <property type="entry name" value="HATPase_c"/>
    <property type="match status" value="1"/>
</dbReference>
<dbReference type="CDD" id="cd16917">
    <property type="entry name" value="HATPase_UhpB-NarQ-NarX-like"/>
    <property type="match status" value="1"/>
</dbReference>
<evidence type="ECO:0000256" key="4">
    <source>
        <dbReference type="SAM" id="MobiDB-lite"/>
    </source>
</evidence>
<evidence type="ECO:0000256" key="1">
    <source>
        <dbReference type="ARBA" id="ARBA00022679"/>
    </source>
</evidence>